<keyword evidence="2" id="KW-0408">Iron</keyword>
<proteinExistence type="predicted"/>
<evidence type="ECO:0000313" key="6">
    <source>
        <dbReference type="EMBL" id="NGX98613.1"/>
    </source>
</evidence>
<name>A0A7C9VRR3_9BRAD</name>
<dbReference type="GO" id="GO:0043546">
    <property type="term" value="F:molybdopterin cofactor binding"/>
    <property type="evidence" value="ECO:0007669"/>
    <property type="project" value="InterPro"/>
</dbReference>
<evidence type="ECO:0000256" key="3">
    <source>
        <dbReference type="ARBA" id="ARBA00023014"/>
    </source>
</evidence>
<evidence type="ECO:0000256" key="1">
    <source>
        <dbReference type="ARBA" id="ARBA00022723"/>
    </source>
</evidence>
<feature type="domain" description="Molybdopterin oxidoreductase" evidence="4">
    <location>
        <begin position="29"/>
        <end position="87"/>
    </location>
</feature>
<dbReference type="GO" id="GO:0016020">
    <property type="term" value="C:membrane"/>
    <property type="evidence" value="ECO:0007669"/>
    <property type="project" value="TreeGrafter"/>
</dbReference>
<dbReference type="Gene3D" id="3.40.50.740">
    <property type="match status" value="2"/>
</dbReference>
<dbReference type="Proteomes" id="UP000480266">
    <property type="component" value="Unassembled WGS sequence"/>
</dbReference>
<dbReference type="InterPro" id="IPR006657">
    <property type="entry name" value="MoPterin_dinucl-bd_dom"/>
</dbReference>
<dbReference type="EMBL" id="JAAMRR010001344">
    <property type="protein sequence ID" value="NGX98613.1"/>
    <property type="molecule type" value="Genomic_DNA"/>
</dbReference>
<comment type="caution">
    <text evidence="6">The sequence shown here is derived from an EMBL/GenBank/DDBJ whole genome shotgun (WGS) entry which is preliminary data.</text>
</comment>
<dbReference type="GO" id="GO:0003954">
    <property type="term" value="F:NADH dehydrogenase activity"/>
    <property type="evidence" value="ECO:0007669"/>
    <property type="project" value="TreeGrafter"/>
</dbReference>
<keyword evidence="3" id="KW-0411">Iron-sulfur</keyword>
<dbReference type="GO" id="GO:0050611">
    <property type="term" value="F:arsenate reductase (azurin) activity"/>
    <property type="evidence" value="ECO:0007669"/>
    <property type="project" value="UniProtKB-EC"/>
</dbReference>
<dbReference type="Pfam" id="PF00384">
    <property type="entry name" value="Molybdopterin"/>
    <property type="match status" value="1"/>
</dbReference>
<dbReference type="Pfam" id="PF01568">
    <property type="entry name" value="Molydop_binding"/>
    <property type="match status" value="1"/>
</dbReference>
<organism evidence="6 7">
    <name type="scientific">Candidatus Afipia apatlaquensis</name>
    <dbReference type="NCBI Taxonomy" id="2712852"/>
    <lineage>
        <taxon>Bacteria</taxon>
        <taxon>Pseudomonadati</taxon>
        <taxon>Pseudomonadota</taxon>
        <taxon>Alphaproteobacteria</taxon>
        <taxon>Hyphomicrobiales</taxon>
        <taxon>Nitrobacteraceae</taxon>
        <taxon>Afipia</taxon>
    </lineage>
</organism>
<keyword evidence="6" id="KW-0560">Oxidoreductase</keyword>
<evidence type="ECO:0000259" key="4">
    <source>
        <dbReference type="Pfam" id="PF00384"/>
    </source>
</evidence>
<accession>A0A7C9VRR3</accession>
<dbReference type="GO" id="GO:0022904">
    <property type="term" value="P:respiratory electron transport chain"/>
    <property type="evidence" value="ECO:0007669"/>
    <property type="project" value="TreeGrafter"/>
</dbReference>
<dbReference type="InterPro" id="IPR050123">
    <property type="entry name" value="Prok_molybdopt-oxidoreductase"/>
</dbReference>
<evidence type="ECO:0000313" key="7">
    <source>
        <dbReference type="Proteomes" id="UP000480266"/>
    </source>
</evidence>
<keyword evidence="1" id="KW-0479">Metal-binding</keyword>
<dbReference type="InterPro" id="IPR014066">
    <property type="entry name" value="AioA/IdrA_lsu"/>
</dbReference>
<dbReference type="InterPro" id="IPR009010">
    <property type="entry name" value="Asp_de-COase-like_dom_sf"/>
</dbReference>
<sequence>AVPYGDRNAMVKAIVDAIGKGGLFAVDVDIVPTKIGEACHVILPAATSGEMNLTSMNGERRMRLTERYMDPPGNAMPDCLIAARIANHMERVFRETGKGDIADKFKGFDWKTEEDAFMDGYSKHEKGGEFVTYARLRTMGTNGFQEPAVRVETADGKEKIVGTKRLFADGKFNSKDGKATFSSTQWRGLQAAGKQAEKDKFAFLINNGRANMIWQSAYLDVDNEFVMDRWPYPFIEMNPQDMAELKLKNGDLVEIYNDNGSTQAMVYPTASAKRKQAFMLFAYPTGVQGNVVSKGVNEFIIPNYKQTWGNIRKISDAPEGVRHLTFKSKEYTA</sequence>
<dbReference type="SUPFAM" id="SSF50692">
    <property type="entry name" value="ADC-like"/>
    <property type="match status" value="1"/>
</dbReference>
<dbReference type="NCBIfam" id="TIGR02693">
    <property type="entry name" value="arsenite_ox_L"/>
    <property type="match status" value="1"/>
</dbReference>
<feature type="non-terminal residue" evidence="6">
    <location>
        <position position="1"/>
    </location>
</feature>
<reference evidence="6" key="1">
    <citation type="submission" date="2020-02" db="EMBL/GenBank/DDBJ databases">
        <title>Draft genome sequence of Candidatus Afipia apatlaquensis IBT-C3, a potential strain for decolorization of textile dyes.</title>
        <authorList>
            <person name="Sanchez-Reyes A."/>
            <person name="Breton-Deval L."/>
            <person name="Mangelson H."/>
            <person name="Sanchez-Flores A."/>
        </authorList>
    </citation>
    <scope>NUCLEOTIDE SEQUENCE [LARGE SCALE GENOMIC DNA]</scope>
    <source>
        <strain evidence="6">IBT-C3</strain>
    </source>
</reference>
<evidence type="ECO:0000259" key="5">
    <source>
        <dbReference type="Pfam" id="PF01568"/>
    </source>
</evidence>
<dbReference type="GO" id="GO:0046872">
    <property type="term" value="F:metal ion binding"/>
    <property type="evidence" value="ECO:0007669"/>
    <property type="project" value="UniProtKB-KW"/>
</dbReference>
<dbReference type="AlphaFoldDB" id="A0A7C9VRR3"/>
<dbReference type="Gene3D" id="2.40.40.20">
    <property type="match status" value="1"/>
</dbReference>
<dbReference type="SUPFAM" id="SSF53706">
    <property type="entry name" value="Formate dehydrogenase/DMSO reductase, domains 1-3"/>
    <property type="match status" value="1"/>
</dbReference>
<dbReference type="GO" id="GO:1990204">
    <property type="term" value="C:oxidoreductase complex"/>
    <property type="evidence" value="ECO:0007669"/>
    <property type="project" value="UniProtKB-ARBA"/>
</dbReference>
<keyword evidence="7" id="KW-1185">Reference proteome</keyword>
<gene>
    <name evidence="6" type="ORF">G4V63_26420</name>
</gene>
<dbReference type="GO" id="GO:0051536">
    <property type="term" value="F:iron-sulfur cluster binding"/>
    <property type="evidence" value="ECO:0007669"/>
    <property type="project" value="UniProtKB-KW"/>
</dbReference>
<dbReference type="PANTHER" id="PTHR43105">
    <property type="entry name" value="RESPIRATORY NITRATE REDUCTASE"/>
    <property type="match status" value="1"/>
</dbReference>
<evidence type="ECO:0000256" key="2">
    <source>
        <dbReference type="ARBA" id="ARBA00023004"/>
    </source>
</evidence>
<dbReference type="EC" id="1.20.9.1" evidence="6"/>
<feature type="domain" description="Molybdopterin dinucleotide-binding" evidence="5">
    <location>
        <begin position="204"/>
        <end position="292"/>
    </location>
</feature>
<dbReference type="PANTHER" id="PTHR43105:SF10">
    <property type="entry name" value="NADH-QUINONE OXIDOREDUCTASE SUBUNIT G"/>
    <property type="match status" value="1"/>
</dbReference>
<protein>
    <submittedName>
        <fullName evidence="6">Arsenate reductase (Azurin) large subunit</fullName>
        <ecNumber evidence="6">1.20.9.1</ecNumber>
    </submittedName>
</protein>
<dbReference type="InterPro" id="IPR006656">
    <property type="entry name" value="Mopterin_OxRdtase"/>
</dbReference>